<dbReference type="Gene3D" id="3.30.110.60">
    <property type="entry name" value="YhbY-like"/>
    <property type="match status" value="1"/>
</dbReference>
<dbReference type="InterPro" id="IPR051925">
    <property type="entry name" value="RNA-binding_domain"/>
</dbReference>
<protein>
    <recommendedName>
        <fullName evidence="2">CRM domain-containing protein</fullName>
    </recommendedName>
</protein>
<name>A0A0F9TP01_9ZZZZ</name>
<dbReference type="InterPro" id="IPR017924">
    <property type="entry name" value="RNA-binding_YhbY"/>
</dbReference>
<dbReference type="PANTHER" id="PTHR40065:SF3">
    <property type="entry name" value="RNA-BINDING PROTEIN YHBY"/>
    <property type="match status" value="1"/>
</dbReference>
<dbReference type="SMART" id="SM01103">
    <property type="entry name" value="CRS1_YhbY"/>
    <property type="match status" value="1"/>
</dbReference>
<comment type="caution">
    <text evidence="3">The sequence shown here is derived from an EMBL/GenBank/DDBJ whole genome shotgun (WGS) entry which is preliminary data.</text>
</comment>
<dbReference type="InterPro" id="IPR035920">
    <property type="entry name" value="YhbY-like_sf"/>
</dbReference>
<dbReference type="NCBIfam" id="TIGR00253">
    <property type="entry name" value="RNA_bind_YhbY"/>
    <property type="match status" value="1"/>
</dbReference>
<reference evidence="3" key="1">
    <citation type="journal article" date="2015" name="Nature">
        <title>Complex archaea that bridge the gap between prokaryotes and eukaryotes.</title>
        <authorList>
            <person name="Spang A."/>
            <person name="Saw J.H."/>
            <person name="Jorgensen S.L."/>
            <person name="Zaremba-Niedzwiedzka K."/>
            <person name="Martijn J."/>
            <person name="Lind A.E."/>
            <person name="van Eijk R."/>
            <person name="Schleper C."/>
            <person name="Guy L."/>
            <person name="Ettema T.J."/>
        </authorList>
    </citation>
    <scope>NUCLEOTIDE SEQUENCE</scope>
</reference>
<dbReference type="AlphaFoldDB" id="A0A0F9TP01"/>
<dbReference type="Pfam" id="PF01985">
    <property type="entry name" value="CRS1_YhbY"/>
    <property type="match status" value="1"/>
</dbReference>
<sequence>MAINDKQKLYLKGLSHPLKPVVMIGNKGLTETVLAEIENALAHHELIKVRVSGQEKAEQAEMIQTIALKTSSNLVMVIGHIGAFYRAAKEPKIQLPKK</sequence>
<proteinExistence type="predicted"/>
<evidence type="ECO:0000256" key="1">
    <source>
        <dbReference type="ARBA" id="ARBA00022884"/>
    </source>
</evidence>
<keyword evidence="1" id="KW-0694">RNA-binding</keyword>
<gene>
    <name evidence="3" type="ORF">LCGC14_0629090</name>
</gene>
<evidence type="ECO:0000313" key="3">
    <source>
        <dbReference type="EMBL" id="KKN50791.1"/>
    </source>
</evidence>
<dbReference type="GO" id="GO:0003723">
    <property type="term" value="F:RNA binding"/>
    <property type="evidence" value="ECO:0007669"/>
    <property type="project" value="UniProtKB-KW"/>
</dbReference>
<dbReference type="SUPFAM" id="SSF75471">
    <property type="entry name" value="YhbY-like"/>
    <property type="match status" value="1"/>
</dbReference>
<evidence type="ECO:0000259" key="2">
    <source>
        <dbReference type="PROSITE" id="PS51295"/>
    </source>
</evidence>
<organism evidence="3">
    <name type="scientific">marine sediment metagenome</name>
    <dbReference type="NCBI Taxonomy" id="412755"/>
    <lineage>
        <taxon>unclassified sequences</taxon>
        <taxon>metagenomes</taxon>
        <taxon>ecological metagenomes</taxon>
    </lineage>
</organism>
<dbReference type="EMBL" id="LAZR01001095">
    <property type="protein sequence ID" value="KKN50791.1"/>
    <property type="molecule type" value="Genomic_DNA"/>
</dbReference>
<accession>A0A0F9TP01</accession>
<dbReference type="PROSITE" id="PS51295">
    <property type="entry name" value="CRM"/>
    <property type="match status" value="1"/>
</dbReference>
<dbReference type="InterPro" id="IPR001890">
    <property type="entry name" value="RNA-binding_CRM"/>
</dbReference>
<feature type="domain" description="CRM" evidence="2">
    <location>
        <begin position="1"/>
        <end position="97"/>
    </location>
</feature>
<dbReference type="PANTHER" id="PTHR40065">
    <property type="entry name" value="RNA-BINDING PROTEIN YHBY"/>
    <property type="match status" value="1"/>
</dbReference>